<evidence type="ECO:0000256" key="1">
    <source>
        <dbReference type="SAM" id="MobiDB-lite"/>
    </source>
</evidence>
<evidence type="ECO:0000313" key="5">
    <source>
        <dbReference type="Proteomes" id="UP000429607"/>
    </source>
</evidence>
<proteinExistence type="predicted"/>
<feature type="region of interest" description="Disordered" evidence="1">
    <location>
        <begin position="681"/>
        <end position="711"/>
    </location>
</feature>
<gene>
    <name evidence="3" type="ORF">PR001_g3339</name>
    <name evidence="2" type="ORF">PR002_g16792</name>
    <name evidence="4" type="ORF">PR003_g17843</name>
</gene>
<keyword evidence="6" id="KW-1185">Reference proteome</keyword>
<organism evidence="3 5">
    <name type="scientific">Phytophthora rubi</name>
    <dbReference type="NCBI Taxonomy" id="129364"/>
    <lineage>
        <taxon>Eukaryota</taxon>
        <taxon>Sar</taxon>
        <taxon>Stramenopiles</taxon>
        <taxon>Oomycota</taxon>
        <taxon>Peronosporomycetes</taxon>
        <taxon>Peronosporales</taxon>
        <taxon>Peronosporaceae</taxon>
        <taxon>Phytophthora</taxon>
    </lineage>
</organism>
<evidence type="ECO:0000313" key="6">
    <source>
        <dbReference type="Proteomes" id="UP000434957"/>
    </source>
</evidence>
<dbReference type="EMBL" id="QXFU01001307">
    <property type="protein sequence ID" value="KAE9005319.1"/>
    <property type="molecule type" value="Genomic_DNA"/>
</dbReference>
<accession>A0A6A3P1Y6</accession>
<evidence type="ECO:0000313" key="7">
    <source>
        <dbReference type="Proteomes" id="UP000435112"/>
    </source>
</evidence>
<feature type="compositionally biased region" description="Polar residues" evidence="1">
    <location>
        <begin position="683"/>
        <end position="697"/>
    </location>
</feature>
<dbReference type="EMBL" id="QXFT01001388">
    <property type="protein sequence ID" value="KAE9319981.1"/>
    <property type="molecule type" value="Genomic_DNA"/>
</dbReference>
<dbReference type="Proteomes" id="UP000429607">
    <property type="component" value="Unassembled WGS sequence"/>
</dbReference>
<protein>
    <submittedName>
        <fullName evidence="3">Uncharacterized protein</fullName>
    </submittedName>
</protein>
<dbReference type="EMBL" id="QXFV01000124">
    <property type="protein sequence ID" value="KAE9049411.1"/>
    <property type="molecule type" value="Genomic_DNA"/>
</dbReference>
<dbReference type="Proteomes" id="UP000434957">
    <property type="component" value="Unassembled WGS sequence"/>
</dbReference>
<name>A0A6A3P1Y6_9STRA</name>
<evidence type="ECO:0000313" key="2">
    <source>
        <dbReference type="EMBL" id="KAE9005319.1"/>
    </source>
</evidence>
<dbReference type="AlphaFoldDB" id="A0A6A3P1Y6"/>
<reference evidence="5 7" key="1">
    <citation type="submission" date="2018-09" db="EMBL/GenBank/DDBJ databases">
        <title>Genomic investigation of the strawberry pathogen Phytophthora fragariae indicates pathogenicity is determined by transcriptional variation in three key races.</title>
        <authorList>
            <person name="Adams T.M."/>
            <person name="Armitage A.D."/>
            <person name="Sobczyk M.K."/>
            <person name="Bates H.J."/>
            <person name="Dunwell J.M."/>
            <person name="Nellist C.F."/>
            <person name="Harrison R.J."/>
        </authorList>
    </citation>
    <scope>NUCLEOTIDE SEQUENCE [LARGE SCALE GENOMIC DNA]</scope>
    <source>
        <strain evidence="3 5">SCRP249</strain>
        <strain evidence="2 7">SCRP324</strain>
        <strain evidence="4 6">SCRP333</strain>
    </source>
</reference>
<dbReference type="OrthoDB" id="103935at2759"/>
<dbReference type="Proteomes" id="UP000435112">
    <property type="component" value="Unassembled WGS sequence"/>
</dbReference>
<comment type="caution">
    <text evidence="3">The sequence shown here is derived from an EMBL/GenBank/DDBJ whole genome shotgun (WGS) entry which is preliminary data.</text>
</comment>
<evidence type="ECO:0000313" key="3">
    <source>
        <dbReference type="EMBL" id="KAE9049411.1"/>
    </source>
</evidence>
<evidence type="ECO:0000313" key="4">
    <source>
        <dbReference type="EMBL" id="KAE9319981.1"/>
    </source>
</evidence>
<sequence length="751" mass="84596">MSASIGFGEYEALLPCDGVNAALTFSREFFSREYVVQRVTRLALTVAVNENEKLWRGLSRIHSGHVVVSIDNVPVRGLSSRQFAELWYPPVTSNAVDQTLLRYRRVRFRDRKRAELEVEMQKDWAGSRPVRFTPVQDDAELQTKLRDVHTLIWEHELSQANAVLRSLPVGSDPMVCLLAVEMEVVRVLVSKDVLYAKQAQRAANQAVTWLEKMCELSSLSYSTRKQTQLALAEALFLSALLRLRGDQRLAAIATARRCASIYVELEDKFLSNPDSTKRDRLLMPESELQVFKKRVRFGTGILHVGGALALQSALDWIGTLLKGACDIKSGVEYLLDCGRIDEGNDCHLQANWTALAFTYSSSVLRLVRQRHEQNIGDEFARAIGVCQQSALQRHPKAILFLWSQANATNFGGDRLKQLEAELSRVSALEERAHVVRFNLGYRHFLAREFDRSSAQLRPICKCTSAPSKLRGLSSLFIAVGYLLTTDESGALDVKLLNSVRLLLRSARRFLAIRLEDSPEDFEAGALHERLGAYLDGGDEYLLLLPWEILYVYCQSTKTIMIGSTVETCQQQHHLVALEKITQLSKRTRVDGDKSNHEAELCLFRAIIRFNLRELDACEKELQTIWSELLPQGSRPRTNSAFSRLLSQRTPHPPPAFVAPVAWFYQLRLLLERRCSRPTLRAVEQSTPNSALSPNCSKMDTPPQAGAEKQTPYPYHHVYSGKLQALSKLVARLANEKVDNNISCSSPTACNT</sequence>